<name>A0A3P7PLA4_DIBLA</name>
<feature type="compositionally biased region" description="Low complexity" evidence="1">
    <location>
        <begin position="58"/>
        <end position="71"/>
    </location>
</feature>
<evidence type="ECO:0000313" key="3">
    <source>
        <dbReference type="Proteomes" id="UP000281553"/>
    </source>
</evidence>
<keyword evidence="3" id="KW-1185">Reference proteome</keyword>
<protein>
    <submittedName>
        <fullName evidence="2">Uncharacterized protein</fullName>
    </submittedName>
</protein>
<sequence length="91" mass="9487">MMQHYDSCSLPSSGGRCAPKNQALPPEPTKQQPNSAAIFYDPEASLHGSASGDGSCVSSATQNSTSNSASSYLDRRFVGDQAFAGSKLLTD</sequence>
<evidence type="ECO:0000313" key="2">
    <source>
        <dbReference type="EMBL" id="VDN43671.1"/>
    </source>
</evidence>
<accession>A0A3P7PLA4</accession>
<reference evidence="2 3" key="1">
    <citation type="submission" date="2018-11" db="EMBL/GenBank/DDBJ databases">
        <authorList>
            <consortium name="Pathogen Informatics"/>
        </authorList>
    </citation>
    <scope>NUCLEOTIDE SEQUENCE [LARGE SCALE GENOMIC DNA]</scope>
</reference>
<dbReference type="Proteomes" id="UP000281553">
    <property type="component" value="Unassembled WGS sequence"/>
</dbReference>
<dbReference type="EMBL" id="UYRU01108738">
    <property type="protein sequence ID" value="VDN43671.1"/>
    <property type="molecule type" value="Genomic_DNA"/>
</dbReference>
<evidence type="ECO:0000256" key="1">
    <source>
        <dbReference type="SAM" id="MobiDB-lite"/>
    </source>
</evidence>
<dbReference type="AlphaFoldDB" id="A0A3P7PLA4"/>
<feature type="region of interest" description="Disordered" evidence="1">
    <location>
        <begin position="1"/>
        <end position="72"/>
    </location>
</feature>
<feature type="non-terminal residue" evidence="2">
    <location>
        <position position="91"/>
    </location>
</feature>
<organism evidence="2 3">
    <name type="scientific">Dibothriocephalus latus</name>
    <name type="common">Fish tapeworm</name>
    <name type="synonym">Diphyllobothrium latum</name>
    <dbReference type="NCBI Taxonomy" id="60516"/>
    <lineage>
        <taxon>Eukaryota</taxon>
        <taxon>Metazoa</taxon>
        <taxon>Spiralia</taxon>
        <taxon>Lophotrochozoa</taxon>
        <taxon>Platyhelminthes</taxon>
        <taxon>Cestoda</taxon>
        <taxon>Eucestoda</taxon>
        <taxon>Diphyllobothriidea</taxon>
        <taxon>Diphyllobothriidae</taxon>
        <taxon>Dibothriocephalus</taxon>
    </lineage>
</organism>
<proteinExistence type="predicted"/>
<gene>
    <name evidence="2" type="ORF">DILT_LOCUS19152</name>
</gene>